<dbReference type="EMBL" id="NRDI02000001">
    <property type="protein sequence ID" value="KAI1520228.1"/>
    <property type="molecule type" value="Genomic_DNA"/>
</dbReference>
<keyword evidence="1" id="KW-0732">Signal</keyword>
<feature type="signal peptide" evidence="1">
    <location>
        <begin position="1"/>
        <end position="19"/>
    </location>
</feature>
<organism evidence="2 4">
    <name type="scientific">Pyrenophora tritici-repentis</name>
    <dbReference type="NCBI Taxonomy" id="45151"/>
    <lineage>
        <taxon>Eukaryota</taxon>
        <taxon>Fungi</taxon>
        <taxon>Dikarya</taxon>
        <taxon>Ascomycota</taxon>
        <taxon>Pezizomycotina</taxon>
        <taxon>Dothideomycetes</taxon>
        <taxon>Pleosporomycetidae</taxon>
        <taxon>Pleosporales</taxon>
        <taxon>Pleosporineae</taxon>
        <taxon>Pleosporaceae</taxon>
        <taxon>Pyrenophora</taxon>
    </lineage>
</organism>
<comment type="caution">
    <text evidence="2">The sequence shown here is derived from an EMBL/GenBank/DDBJ whole genome shotgun (WGS) entry which is preliminary data.</text>
</comment>
<evidence type="ECO:0000256" key="1">
    <source>
        <dbReference type="SAM" id="SignalP"/>
    </source>
</evidence>
<evidence type="ECO:0000313" key="5">
    <source>
        <dbReference type="Proteomes" id="UP000249757"/>
    </source>
</evidence>
<dbReference type="Proteomes" id="UP000245464">
    <property type="component" value="Chromosome 1"/>
</dbReference>
<name>A0A2W1D659_9PLEO</name>
<dbReference type="OrthoDB" id="3661707at2759"/>
<reference evidence="3" key="3">
    <citation type="journal article" date="2022" name="bioRxiv">
        <title>A global pangenome for the wheat fungal pathogen Pyrenophora tritici-repentis and prediction of effector protein structural homology.</title>
        <authorList>
            <person name="Moolhuijzen P."/>
            <person name="See P.T."/>
            <person name="Shi G."/>
            <person name="Powell H.R."/>
            <person name="Cockram J."/>
            <person name="Jorgensen L.N."/>
            <person name="Benslimane H."/>
            <person name="Strelkov S.E."/>
            <person name="Turner J."/>
            <person name="Liu Z."/>
            <person name="Moffat C.S."/>
        </authorList>
    </citation>
    <scope>NUCLEOTIDE SEQUENCE</scope>
    <source>
        <strain evidence="3">86-124</strain>
    </source>
</reference>
<reference evidence="3" key="2">
    <citation type="submission" date="2021-05" db="EMBL/GenBank/DDBJ databases">
        <authorList>
            <person name="Moolhuijzen P.M."/>
            <person name="Moffat C.S."/>
        </authorList>
    </citation>
    <scope>NUCLEOTIDE SEQUENCE</scope>
    <source>
        <strain evidence="3">86-124</strain>
    </source>
</reference>
<evidence type="ECO:0000313" key="2">
    <source>
        <dbReference type="EMBL" id="KAF7576400.1"/>
    </source>
</evidence>
<accession>A0A2W1D659</accession>
<dbReference type="Proteomes" id="UP000249757">
    <property type="component" value="Unassembled WGS sequence"/>
</dbReference>
<evidence type="ECO:0000313" key="4">
    <source>
        <dbReference type="Proteomes" id="UP000245464"/>
    </source>
</evidence>
<keyword evidence="5" id="KW-1185">Reference proteome</keyword>
<dbReference type="AlphaFoldDB" id="A0A2W1D659"/>
<proteinExistence type="predicted"/>
<sequence length="185" mass="21078">MVSWGTFLIAISLCLPASTSPTPSGWSAVQPLPINTTQVLDSVHSMITRTPYEHSIQIIMQKIGSRYWYIFWQGPSGVAVELCGSKVFKPIHKEGPYRYNYEPIYAPPFPPELSANFMAMKMLFHVAFRGNPKECFYKSTGVDPGQLFCGNYMINDFAQDLQYNDPVYICNNDGFEYARGYFCEY</sequence>
<protein>
    <submittedName>
        <fullName evidence="2">Uncharacterized protein</fullName>
    </submittedName>
</protein>
<feature type="chain" id="PRO_5042700804" evidence="1">
    <location>
        <begin position="20"/>
        <end position="185"/>
    </location>
</feature>
<evidence type="ECO:0000313" key="3">
    <source>
        <dbReference type="EMBL" id="KAI1520228.1"/>
    </source>
</evidence>
<reference evidence="5" key="4">
    <citation type="journal article" date="2022" name="Microb. Genom.">
        <title>A global pangenome for the wheat fungal pathogen Pyrenophora tritici-repentis and prediction of effector protein structural homology.</title>
        <authorList>
            <person name="Moolhuijzen P.M."/>
            <person name="See P.T."/>
            <person name="Shi G."/>
            <person name="Powell H.R."/>
            <person name="Cockram J."/>
            <person name="Jorgensen L.N."/>
            <person name="Benslimane H."/>
            <person name="Strelkov S.E."/>
            <person name="Turner J."/>
            <person name="Liu Z."/>
            <person name="Moffat C.S."/>
        </authorList>
    </citation>
    <scope>NUCLEOTIDE SEQUENCE [LARGE SCALE GENOMIC DNA]</scope>
</reference>
<dbReference type="EMBL" id="NQIK02000001">
    <property type="protein sequence ID" value="KAF7576400.1"/>
    <property type="molecule type" value="Genomic_DNA"/>
</dbReference>
<gene>
    <name evidence="3" type="ORF">Ptr86124_000596</name>
    <name evidence="2" type="ORF">PtrM4_006400</name>
</gene>
<reference evidence="2" key="1">
    <citation type="journal article" date="2018" name="BMC Genomics">
        <title>Comparative genomics of the wheat fungal pathogen Pyrenophora tritici-repentis reveals chromosomal variations and genome plasticity.</title>
        <authorList>
            <person name="Moolhuijzen P."/>
            <person name="See P.T."/>
            <person name="Hane J.K."/>
            <person name="Shi G."/>
            <person name="Liu Z."/>
            <person name="Oliver R.P."/>
            <person name="Moffat C.S."/>
        </authorList>
    </citation>
    <scope>NUCLEOTIDE SEQUENCE [LARGE SCALE GENOMIC DNA]</scope>
    <source>
        <strain evidence="2">M4</strain>
    </source>
</reference>